<accession>A0A1A9A0U5</accession>
<dbReference type="Proteomes" id="UP000199385">
    <property type="component" value="Chromosome I"/>
</dbReference>
<evidence type="ECO:0000313" key="3">
    <source>
        <dbReference type="EMBL" id="SBT50050.1"/>
    </source>
</evidence>
<reference evidence="4" key="1">
    <citation type="submission" date="2016-06" db="EMBL/GenBank/DDBJ databases">
        <authorList>
            <person name="Varghese N."/>
            <person name="Submissions Spin"/>
        </authorList>
    </citation>
    <scope>NUCLEOTIDE SEQUENCE [LARGE SCALE GENOMIC DNA]</scope>
    <source>
        <strain evidence="4">DSM 44815</strain>
    </source>
</reference>
<dbReference type="STRING" id="261654.GA0070611_4644"/>
<dbReference type="EMBL" id="LT594323">
    <property type="protein sequence ID" value="SBT50050.1"/>
    <property type="molecule type" value="Genomic_DNA"/>
</dbReference>
<dbReference type="PANTHER" id="PTHR43864">
    <property type="entry name" value="HYPOXANTHINE/GUANINE PHOSPHORIBOSYLTRANSFERASE"/>
    <property type="match status" value="1"/>
</dbReference>
<keyword evidence="1 3" id="KW-0808">Transferase</keyword>
<protein>
    <submittedName>
        <fullName evidence="3">Adenine phosphoribosyltransferase</fullName>
    </submittedName>
</protein>
<dbReference type="InterPro" id="IPR050118">
    <property type="entry name" value="Pur/Pyrimidine_PRTase"/>
</dbReference>
<name>A0A1A9A0U5_9ACTN</name>
<dbReference type="PATRIC" id="fig|261654.4.peg.4711"/>
<keyword evidence="3" id="KW-0328">Glycosyltransferase</keyword>
<dbReference type="InterPro" id="IPR000836">
    <property type="entry name" value="PRTase_dom"/>
</dbReference>
<keyword evidence="4" id="KW-1185">Reference proteome</keyword>
<dbReference type="Gene3D" id="3.40.50.2020">
    <property type="match status" value="1"/>
</dbReference>
<sequence length="179" mass="18807">MLSRRLVELFRWVDPGPDSSHLVSDTSGWWRDPTVLAALGPALAGLFPAARPTVVIAPEVTGLLLGPLVAAATGAGFLPAYKDGGERRRWGTGRWAQTPPDHRGGRLRIGVDGRHLHPGDRVLLVDDWVDSGAQFHALHELVTAAGAAVVGAAAVVSNCPAEVAARLRVRALLDGDALG</sequence>
<dbReference type="GO" id="GO:0016757">
    <property type="term" value="F:glycosyltransferase activity"/>
    <property type="evidence" value="ECO:0007669"/>
    <property type="project" value="UniProtKB-KW"/>
</dbReference>
<dbReference type="CDD" id="cd06223">
    <property type="entry name" value="PRTases_typeI"/>
    <property type="match status" value="1"/>
</dbReference>
<evidence type="ECO:0000256" key="1">
    <source>
        <dbReference type="ARBA" id="ARBA00022679"/>
    </source>
</evidence>
<keyword evidence="2" id="KW-0660">Purine salvage</keyword>
<dbReference type="SUPFAM" id="SSF53271">
    <property type="entry name" value="PRTase-like"/>
    <property type="match status" value="1"/>
</dbReference>
<proteinExistence type="predicted"/>
<dbReference type="AlphaFoldDB" id="A0A1A9A0U5"/>
<evidence type="ECO:0000256" key="2">
    <source>
        <dbReference type="ARBA" id="ARBA00022726"/>
    </source>
</evidence>
<organism evidence="3 4">
    <name type="scientific">Micromonospora auratinigra</name>
    <dbReference type="NCBI Taxonomy" id="261654"/>
    <lineage>
        <taxon>Bacteria</taxon>
        <taxon>Bacillati</taxon>
        <taxon>Actinomycetota</taxon>
        <taxon>Actinomycetes</taxon>
        <taxon>Micromonosporales</taxon>
        <taxon>Micromonosporaceae</taxon>
        <taxon>Micromonospora</taxon>
    </lineage>
</organism>
<dbReference type="PANTHER" id="PTHR43864:SF1">
    <property type="entry name" value="XANTHINE PHOSPHORIBOSYLTRANSFERASE"/>
    <property type="match status" value="1"/>
</dbReference>
<gene>
    <name evidence="3" type="ORF">GA0070611_4644</name>
</gene>
<dbReference type="InterPro" id="IPR029057">
    <property type="entry name" value="PRTase-like"/>
</dbReference>
<dbReference type="OrthoDB" id="7740853at2"/>
<evidence type="ECO:0000313" key="4">
    <source>
        <dbReference type="Proteomes" id="UP000199385"/>
    </source>
</evidence>
<dbReference type="GO" id="GO:0006166">
    <property type="term" value="P:purine ribonucleoside salvage"/>
    <property type="evidence" value="ECO:0007669"/>
    <property type="project" value="UniProtKB-KW"/>
</dbReference>